<evidence type="ECO:0000256" key="2">
    <source>
        <dbReference type="ARBA" id="ARBA00023239"/>
    </source>
</evidence>
<comment type="similarity">
    <text evidence="1">Belongs to the DSD1 family.</text>
</comment>
<evidence type="ECO:0000313" key="5">
    <source>
        <dbReference type="Proteomes" id="UP000192936"/>
    </source>
</evidence>
<dbReference type="GO" id="GO:0036088">
    <property type="term" value="P:D-serine catabolic process"/>
    <property type="evidence" value="ECO:0007669"/>
    <property type="project" value="TreeGrafter"/>
</dbReference>
<feature type="domain" description="D-serine dehydratase-like" evidence="3">
    <location>
        <begin position="240"/>
        <end position="335"/>
    </location>
</feature>
<dbReference type="Gene3D" id="2.40.37.20">
    <property type="entry name" value="D-serine dehydratase-like domain"/>
    <property type="match status" value="1"/>
</dbReference>
<dbReference type="EMBL" id="FXAK01000001">
    <property type="protein sequence ID" value="SMF19624.1"/>
    <property type="molecule type" value="Genomic_DNA"/>
</dbReference>
<evidence type="ECO:0000256" key="1">
    <source>
        <dbReference type="ARBA" id="ARBA00005323"/>
    </source>
</evidence>
<keyword evidence="2" id="KW-0456">Lyase</keyword>
<dbReference type="PANTHER" id="PTHR28004">
    <property type="entry name" value="ZGC:162816-RELATED"/>
    <property type="match status" value="1"/>
</dbReference>
<dbReference type="InterPro" id="IPR042208">
    <property type="entry name" value="D-ser_dehydrat-like_sf"/>
</dbReference>
<dbReference type="Proteomes" id="UP000192936">
    <property type="component" value="Unassembled WGS sequence"/>
</dbReference>
<dbReference type="Gene3D" id="3.20.20.10">
    <property type="entry name" value="Alanine racemase"/>
    <property type="match status" value="1"/>
</dbReference>
<evidence type="ECO:0000259" key="3">
    <source>
        <dbReference type="SMART" id="SM01119"/>
    </source>
</evidence>
<dbReference type="GO" id="GO:0008721">
    <property type="term" value="F:D-serine ammonia-lyase activity"/>
    <property type="evidence" value="ECO:0007669"/>
    <property type="project" value="TreeGrafter"/>
</dbReference>
<proteinExistence type="inferred from homology"/>
<accession>A0A1X7DQN8</accession>
<dbReference type="Pfam" id="PF14031">
    <property type="entry name" value="D-ser_dehydrat"/>
    <property type="match status" value="1"/>
</dbReference>
<dbReference type="PANTHER" id="PTHR28004:SF2">
    <property type="entry name" value="D-SERINE DEHYDRATASE"/>
    <property type="match status" value="1"/>
</dbReference>
<evidence type="ECO:0000313" key="4">
    <source>
        <dbReference type="EMBL" id="SMF19624.1"/>
    </source>
</evidence>
<dbReference type="Pfam" id="PF01168">
    <property type="entry name" value="Ala_racemase_N"/>
    <property type="match status" value="1"/>
</dbReference>
<protein>
    <submittedName>
        <fullName evidence="4">D-serine deaminase, pyridoxal phosphate-dependent</fullName>
    </submittedName>
</protein>
<dbReference type="SUPFAM" id="SSF51419">
    <property type="entry name" value="PLP-binding barrel"/>
    <property type="match status" value="1"/>
</dbReference>
<dbReference type="STRING" id="286727.SAMN02982917_0842"/>
<dbReference type="RefSeq" id="WP_085082551.1">
    <property type="nucleotide sequence ID" value="NZ_FXAK01000001.1"/>
</dbReference>
<dbReference type="InterPro" id="IPR051466">
    <property type="entry name" value="D-amino_acid_metab_enzyme"/>
</dbReference>
<dbReference type="InterPro" id="IPR001608">
    <property type="entry name" value="Ala_racemase_N"/>
</dbReference>
<gene>
    <name evidence="4" type="ORF">SAMN02982917_0842</name>
</gene>
<organism evidence="4 5">
    <name type="scientific">Azospirillum oryzae</name>
    <dbReference type="NCBI Taxonomy" id="286727"/>
    <lineage>
        <taxon>Bacteria</taxon>
        <taxon>Pseudomonadati</taxon>
        <taxon>Pseudomonadota</taxon>
        <taxon>Alphaproteobacteria</taxon>
        <taxon>Rhodospirillales</taxon>
        <taxon>Azospirillaceae</taxon>
        <taxon>Azospirillum</taxon>
    </lineage>
</organism>
<dbReference type="InterPro" id="IPR029066">
    <property type="entry name" value="PLP-binding_barrel"/>
</dbReference>
<sequence>MRVDDLDTPVPVIDLDRVEHNLTKMQAYCDRHGLALRPHIKTHKLPQFALRQIELGAVGITCQKISEAMVMAEAGCADILLTYPIVGAAKVKPLADLAGKTKLTVALDNAVALDTVAAAAAEAGVEIGILVEFDSGDGRCGVQTPDEVLTLARRAAGNGLTRFRGLMTYPRGPRTLPFVAETRALLDGAGIAVETVSVGGTPGCWDTHELPGVTELRVGTYIYHDRATVGAGVATLDECAVHVHATVVSRPTADRAVLDCGSKTLSSDRVAPSVGEGYGLILDYPDAVIVRVNEEHAVVDLSKSEAKPEIGDRVMILPNHVCVVTNLHDRMAITRNGEVVGDWPVPARGCTR</sequence>
<dbReference type="AlphaFoldDB" id="A0A1X7DQN8"/>
<reference evidence="4 5" key="1">
    <citation type="submission" date="2017-04" db="EMBL/GenBank/DDBJ databases">
        <authorList>
            <person name="Afonso C.L."/>
            <person name="Miller P.J."/>
            <person name="Scott M.A."/>
            <person name="Spackman E."/>
            <person name="Goraichik I."/>
            <person name="Dimitrov K.M."/>
            <person name="Suarez D.L."/>
            <person name="Swayne D.E."/>
        </authorList>
    </citation>
    <scope>NUCLEOTIDE SEQUENCE [LARGE SCALE GENOMIC DNA]</scope>
    <source>
        <strain evidence="4 5">A2P</strain>
    </source>
</reference>
<dbReference type="OrthoDB" id="9772497at2"/>
<name>A0A1X7DQN8_9PROT</name>
<dbReference type="InterPro" id="IPR026956">
    <property type="entry name" value="D-ser_dehydrat-like_dom"/>
</dbReference>
<dbReference type="SMART" id="SM01119">
    <property type="entry name" value="D-ser_dehydrat"/>
    <property type="match status" value="1"/>
</dbReference>